<keyword evidence="7" id="KW-0479">Metal-binding</keyword>
<feature type="transmembrane region" description="Helical" evidence="13">
    <location>
        <begin position="92"/>
        <end position="111"/>
    </location>
</feature>
<dbReference type="AlphaFoldDB" id="A0A423PE89"/>
<evidence type="ECO:0000256" key="4">
    <source>
        <dbReference type="ARBA" id="ARBA00022475"/>
    </source>
</evidence>
<comment type="cofactor">
    <cofactor evidence="1">
        <name>heme b</name>
        <dbReference type="ChEBI" id="CHEBI:60344"/>
    </cofactor>
</comment>
<name>A0A423PE89_9GAMM</name>
<dbReference type="GO" id="GO:0046872">
    <property type="term" value="F:metal ion binding"/>
    <property type="evidence" value="ECO:0007669"/>
    <property type="project" value="UniProtKB-KW"/>
</dbReference>
<dbReference type="GO" id="GO:0005886">
    <property type="term" value="C:plasma membrane"/>
    <property type="evidence" value="ECO:0007669"/>
    <property type="project" value="UniProtKB-SubCell"/>
</dbReference>
<dbReference type="PANTHER" id="PTHR30529">
    <property type="entry name" value="CYTOCHROME B561"/>
    <property type="match status" value="1"/>
</dbReference>
<dbReference type="EMBL" id="AYKH01000044">
    <property type="protein sequence ID" value="ROO23961.1"/>
    <property type="molecule type" value="Genomic_DNA"/>
</dbReference>
<dbReference type="InterPro" id="IPR011577">
    <property type="entry name" value="Cyt_b561_bac/Ni-Hgenase"/>
</dbReference>
<evidence type="ECO:0000256" key="8">
    <source>
        <dbReference type="ARBA" id="ARBA00022982"/>
    </source>
</evidence>
<dbReference type="RefSeq" id="WP_123632330.1">
    <property type="nucleotide sequence ID" value="NZ_AYKH01000044.1"/>
</dbReference>
<comment type="similarity">
    <text evidence="12">Belongs to the cytochrome b561 family.</text>
</comment>
<evidence type="ECO:0000256" key="10">
    <source>
        <dbReference type="ARBA" id="ARBA00023004"/>
    </source>
</evidence>
<dbReference type="InterPro" id="IPR052168">
    <property type="entry name" value="Cytochrome_b561_oxidase"/>
</dbReference>
<evidence type="ECO:0000256" key="7">
    <source>
        <dbReference type="ARBA" id="ARBA00022723"/>
    </source>
</evidence>
<keyword evidence="11 13" id="KW-0472">Membrane</keyword>
<feature type="domain" description="Cytochrome b561 bacterial/Ni-hydrogenase" evidence="14">
    <location>
        <begin position="9"/>
        <end position="176"/>
    </location>
</feature>
<reference evidence="15 16" key="1">
    <citation type="submission" date="2013-10" db="EMBL/GenBank/DDBJ databases">
        <title>Salinisphaera orenii MK-B5 Genome Sequencing.</title>
        <authorList>
            <person name="Lai Q."/>
            <person name="Li C."/>
            <person name="Shao Z."/>
        </authorList>
    </citation>
    <scope>NUCLEOTIDE SEQUENCE [LARGE SCALE GENOMIC DNA]</scope>
    <source>
        <strain evidence="15 16">MK-B5</strain>
    </source>
</reference>
<dbReference type="GO" id="GO:0022904">
    <property type="term" value="P:respiratory electron transport chain"/>
    <property type="evidence" value="ECO:0007669"/>
    <property type="project" value="InterPro"/>
</dbReference>
<evidence type="ECO:0000256" key="5">
    <source>
        <dbReference type="ARBA" id="ARBA00022617"/>
    </source>
</evidence>
<keyword evidence="4" id="KW-1003">Cell membrane</keyword>
<evidence type="ECO:0000259" key="14">
    <source>
        <dbReference type="Pfam" id="PF01292"/>
    </source>
</evidence>
<dbReference type="GO" id="GO:0009055">
    <property type="term" value="F:electron transfer activity"/>
    <property type="evidence" value="ECO:0007669"/>
    <property type="project" value="InterPro"/>
</dbReference>
<evidence type="ECO:0000256" key="12">
    <source>
        <dbReference type="ARBA" id="ARBA00037975"/>
    </source>
</evidence>
<dbReference type="SUPFAM" id="SSF81342">
    <property type="entry name" value="Transmembrane di-heme cytochromes"/>
    <property type="match status" value="1"/>
</dbReference>
<evidence type="ECO:0000313" key="16">
    <source>
        <dbReference type="Proteomes" id="UP000283993"/>
    </source>
</evidence>
<keyword evidence="6 13" id="KW-0812">Transmembrane</keyword>
<dbReference type="PANTHER" id="PTHR30529:SF1">
    <property type="entry name" value="CYTOCHROME B561 HOMOLOG 2"/>
    <property type="match status" value="1"/>
</dbReference>
<protein>
    <submittedName>
        <fullName evidence="15">Cytochrome B561</fullName>
    </submittedName>
</protein>
<evidence type="ECO:0000256" key="11">
    <source>
        <dbReference type="ARBA" id="ARBA00023136"/>
    </source>
</evidence>
<feature type="transmembrane region" description="Helical" evidence="13">
    <location>
        <begin position="141"/>
        <end position="162"/>
    </location>
</feature>
<keyword evidence="5" id="KW-0349">Heme</keyword>
<evidence type="ECO:0000256" key="2">
    <source>
        <dbReference type="ARBA" id="ARBA00004651"/>
    </source>
</evidence>
<keyword evidence="16" id="KW-1185">Reference proteome</keyword>
<evidence type="ECO:0000313" key="15">
    <source>
        <dbReference type="EMBL" id="ROO23961.1"/>
    </source>
</evidence>
<organism evidence="15 16">
    <name type="scientific">Salinisphaera orenii MK-B5</name>
    <dbReference type="NCBI Taxonomy" id="856730"/>
    <lineage>
        <taxon>Bacteria</taxon>
        <taxon>Pseudomonadati</taxon>
        <taxon>Pseudomonadota</taxon>
        <taxon>Gammaproteobacteria</taxon>
        <taxon>Salinisphaerales</taxon>
        <taxon>Salinisphaeraceae</taxon>
        <taxon>Salinisphaera</taxon>
    </lineage>
</organism>
<comment type="subcellular location">
    <subcellularLocation>
        <location evidence="2">Cell membrane</location>
        <topology evidence="2">Multi-pass membrane protein</topology>
    </subcellularLocation>
</comment>
<keyword evidence="3" id="KW-0813">Transport</keyword>
<dbReference type="InterPro" id="IPR016174">
    <property type="entry name" value="Di-haem_cyt_TM"/>
</dbReference>
<sequence>MSMPQEAGYHPLARCFHWLVAVLVFAVWPLGALISVVGEDVRTGFYFWHESLGFVVLWLMLARLCVRFLTTTPGPPAGLPGALAGLAHANQWALYLVLIAQPVVGFLATNAHGFPLDWFGLGTVPSPVGESPALAETLSAIHYWLAWAVLALVGLHVAGVLYHRVIRHDGVLARMT</sequence>
<dbReference type="Proteomes" id="UP000283993">
    <property type="component" value="Unassembled WGS sequence"/>
</dbReference>
<keyword evidence="10" id="KW-0408">Iron</keyword>
<gene>
    <name evidence="15" type="ORF">SAOR_16120</name>
</gene>
<dbReference type="Pfam" id="PF01292">
    <property type="entry name" value="Ni_hydr_CYTB"/>
    <property type="match status" value="1"/>
</dbReference>
<accession>A0A423PE89</accession>
<evidence type="ECO:0000256" key="13">
    <source>
        <dbReference type="SAM" id="Phobius"/>
    </source>
</evidence>
<dbReference type="GO" id="GO:0020037">
    <property type="term" value="F:heme binding"/>
    <property type="evidence" value="ECO:0007669"/>
    <property type="project" value="TreeGrafter"/>
</dbReference>
<comment type="caution">
    <text evidence="15">The sequence shown here is derived from an EMBL/GenBank/DDBJ whole genome shotgun (WGS) entry which is preliminary data.</text>
</comment>
<feature type="transmembrane region" description="Helical" evidence="13">
    <location>
        <begin position="12"/>
        <end position="34"/>
    </location>
</feature>
<keyword evidence="9 13" id="KW-1133">Transmembrane helix</keyword>
<proteinExistence type="inferred from homology"/>
<evidence type="ECO:0000256" key="9">
    <source>
        <dbReference type="ARBA" id="ARBA00022989"/>
    </source>
</evidence>
<evidence type="ECO:0000256" key="1">
    <source>
        <dbReference type="ARBA" id="ARBA00001970"/>
    </source>
</evidence>
<evidence type="ECO:0000256" key="6">
    <source>
        <dbReference type="ARBA" id="ARBA00022692"/>
    </source>
</evidence>
<keyword evidence="8" id="KW-0249">Electron transport</keyword>
<evidence type="ECO:0000256" key="3">
    <source>
        <dbReference type="ARBA" id="ARBA00022448"/>
    </source>
</evidence>